<protein>
    <submittedName>
        <fullName evidence="2">Uncharacterized protein</fullName>
    </submittedName>
</protein>
<sequence>MNKSISMLCLLTCMPMLTHAQGFTYHSTDDEYKKYQGEVTLTGQYSRVLEQEYLDYMGDNICFYPDATSAKLIPRDKDDMRSVWFCFSNFKIAKATFNIPDQIKSGYCEYKGRATVRIKNYDIFIVESEGSDYAKLLSAKNISPAKAIKCDD</sequence>
<dbReference type="Proteomes" id="UP000242317">
    <property type="component" value="Unassembled WGS sequence"/>
</dbReference>
<feature type="signal peptide" evidence="1">
    <location>
        <begin position="1"/>
        <end position="20"/>
    </location>
</feature>
<name>A0A1G6NEH4_9GAMM</name>
<dbReference type="EMBL" id="FMYK01000009">
    <property type="protein sequence ID" value="SDC66111.1"/>
    <property type="molecule type" value="Genomic_DNA"/>
</dbReference>
<keyword evidence="3" id="KW-1185">Reference proteome</keyword>
<proteinExistence type="predicted"/>
<evidence type="ECO:0000256" key="1">
    <source>
        <dbReference type="SAM" id="SignalP"/>
    </source>
</evidence>
<organism evidence="2 3">
    <name type="scientific">Acinetobacter marinus</name>
    <dbReference type="NCBI Taxonomy" id="281375"/>
    <lineage>
        <taxon>Bacteria</taxon>
        <taxon>Pseudomonadati</taxon>
        <taxon>Pseudomonadota</taxon>
        <taxon>Gammaproteobacteria</taxon>
        <taxon>Moraxellales</taxon>
        <taxon>Moraxellaceae</taxon>
        <taxon>Acinetobacter</taxon>
    </lineage>
</organism>
<feature type="chain" id="PRO_5017228602" evidence="1">
    <location>
        <begin position="21"/>
        <end position="152"/>
    </location>
</feature>
<reference evidence="3" key="1">
    <citation type="submission" date="2016-09" db="EMBL/GenBank/DDBJ databases">
        <authorList>
            <person name="Varghese N."/>
            <person name="Submissions S."/>
        </authorList>
    </citation>
    <scope>NUCLEOTIDE SEQUENCE [LARGE SCALE GENOMIC DNA]</scope>
    <source>
        <strain evidence="3">ANC 3699</strain>
    </source>
</reference>
<keyword evidence="1" id="KW-0732">Signal</keyword>
<dbReference type="OrthoDB" id="8703735at2"/>
<evidence type="ECO:0000313" key="2">
    <source>
        <dbReference type="EMBL" id="SDC66111.1"/>
    </source>
</evidence>
<evidence type="ECO:0000313" key="3">
    <source>
        <dbReference type="Proteomes" id="UP000242317"/>
    </source>
</evidence>
<dbReference type="RefSeq" id="WP_092621119.1">
    <property type="nucleotide sequence ID" value="NZ_FMYK01000009.1"/>
</dbReference>
<gene>
    <name evidence="2" type="ORF">SAMN05421749_10985</name>
</gene>
<accession>A0A1G6NEH4</accession>
<dbReference type="AlphaFoldDB" id="A0A1G6NEH4"/>